<dbReference type="InterPro" id="IPR001173">
    <property type="entry name" value="Glyco_trans_2-like"/>
</dbReference>
<reference evidence="3" key="1">
    <citation type="journal article" date="2019" name="Int. J. Syst. Evol. Microbiol.">
        <title>The Global Catalogue of Microorganisms (GCM) 10K type strain sequencing project: providing services to taxonomists for standard genome sequencing and annotation.</title>
        <authorList>
            <consortium name="The Broad Institute Genomics Platform"/>
            <consortium name="The Broad Institute Genome Sequencing Center for Infectious Disease"/>
            <person name="Wu L."/>
            <person name="Ma J."/>
        </authorList>
    </citation>
    <scope>NUCLEOTIDE SEQUENCE [LARGE SCALE GENOMIC DNA]</scope>
    <source>
        <strain evidence="3">WYCCWR 13023</strain>
    </source>
</reference>
<proteinExistence type="predicted"/>
<dbReference type="InterPro" id="IPR050834">
    <property type="entry name" value="Glycosyltransf_2"/>
</dbReference>
<dbReference type="Pfam" id="PF00535">
    <property type="entry name" value="Glycos_transf_2"/>
    <property type="match status" value="1"/>
</dbReference>
<dbReference type="SUPFAM" id="SSF53448">
    <property type="entry name" value="Nucleotide-diphospho-sugar transferases"/>
    <property type="match status" value="1"/>
</dbReference>
<keyword evidence="3" id="KW-1185">Reference proteome</keyword>
<sequence length="297" mass="35037">MKLFSLLIANYNNGHFFKDCYESILNQSYQNWEVIIVDDFSTDDSISVIKELIDGDSRFKLFRNSKNFGCGYTKNRCADLANGEILGFLDPDDALKKNALEVMMNAHIKRQEMAIISSKYEFVDLDLNFLDYGKQGESIPSGKSYLTAIPGIITAFATFKKSKYDLTIGIDVKMKRAVDQDLYFKLEEYGNHFFLDAHLYLYRIHDNSISANENKYKAQYWHFYAMVQAYKRRKRLKLKINNFTPIEYKKLKANYYLSRFERAKSLNQFYKKRFFLIMSIVSFPTYKLRFIIKSIFK</sequence>
<feature type="domain" description="Glycosyltransferase 2-like" evidence="1">
    <location>
        <begin position="5"/>
        <end position="156"/>
    </location>
</feature>
<accession>A0ABV9PFW0</accession>
<name>A0ABV9PFW0_9FLAO</name>
<organism evidence="2 3">
    <name type="scientific">Flavobacterium branchiicola</name>
    <dbReference type="NCBI Taxonomy" id="1114875"/>
    <lineage>
        <taxon>Bacteria</taxon>
        <taxon>Pseudomonadati</taxon>
        <taxon>Bacteroidota</taxon>
        <taxon>Flavobacteriia</taxon>
        <taxon>Flavobacteriales</taxon>
        <taxon>Flavobacteriaceae</taxon>
        <taxon>Flavobacterium</taxon>
    </lineage>
</organism>
<protein>
    <submittedName>
        <fullName evidence="2">Glycosyltransferase family 2 protein</fullName>
    </submittedName>
</protein>
<evidence type="ECO:0000259" key="1">
    <source>
        <dbReference type="Pfam" id="PF00535"/>
    </source>
</evidence>
<dbReference type="PANTHER" id="PTHR43685">
    <property type="entry name" value="GLYCOSYLTRANSFERASE"/>
    <property type="match status" value="1"/>
</dbReference>
<evidence type="ECO:0000313" key="3">
    <source>
        <dbReference type="Proteomes" id="UP001595935"/>
    </source>
</evidence>
<dbReference type="CDD" id="cd00761">
    <property type="entry name" value="Glyco_tranf_GTA_type"/>
    <property type="match status" value="1"/>
</dbReference>
<dbReference type="InterPro" id="IPR029044">
    <property type="entry name" value="Nucleotide-diphossugar_trans"/>
</dbReference>
<dbReference type="RefSeq" id="WP_213258903.1">
    <property type="nucleotide sequence ID" value="NZ_JAGYWA010000006.1"/>
</dbReference>
<evidence type="ECO:0000313" key="2">
    <source>
        <dbReference type="EMBL" id="MFC4748964.1"/>
    </source>
</evidence>
<dbReference type="Proteomes" id="UP001595935">
    <property type="component" value="Unassembled WGS sequence"/>
</dbReference>
<dbReference type="Gene3D" id="3.90.550.10">
    <property type="entry name" value="Spore Coat Polysaccharide Biosynthesis Protein SpsA, Chain A"/>
    <property type="match status" value="1"/>
</dbReference>
<dbReference type="PANTHER" id="PTHR43685:SF11">
    <property type="entry name" value="GLYCOSYLTRANSFERASE TAGX-RELATED"/>
    <property type="match status" value="1"/>
</dbReference>
<comment type="caution">
    <text evidence="2">The sequence shown here is derived from an EMBL/GenBank/DDBJ whole genome shotgun (WGS) entry which is preliminary data.</text>
</comment>
<gene>
    <name evidence="2" type="ORF">ACFO5S_16030</name>
</gene>
<dbReference type="EMBL" id="JBHSGV010000006">
    <property type="protein sequence ID" value="MFC4748964.1"/>
    <property type="molecule type" value="Genomic_DNA"/>
</dbReference>